<evidence type="ECO:0000256" key="1">
    <source>
        <dbReference type="SAM" id="SignalP"/>
    </source>
</evidence>
<proteinExistence type="predicted"/>
<dbReference type="EMBL" id="JAPQKS010000006">
    <property type="protein sequence ID" value="KAJ5223282.1"/>
    <property type="molecule type" value="Genomic_DNA"/>
</dbReference>
<dbReference type="PANTHER" id="PTHR36195:SF4">
    <property type="entry name" value="DOMAIN PROTEIN, PUTATIVE (AFU_ORTHOLOGUE AFUA_5G01990)-RELATED"/>
    <property type="match status" value="1"/>
</dbReference>
<dbReference type="AlphaFoldDB" id="A0A9W9NNK3"/>
<name>A0A9W9NNK3_9EURO</name>
<dbReference type="Pfam" id="PF04681">
    <property type="entry name" value="Bys1"/>
    <property type="match status" value="1"/>
</dbReference>
<sequence length="137" mass="14001">MQFSTALIASVAALVPMASAVGHAVVKNNCAHTVYLWSVGGSVGPMQTVAPGKSYSEVLHHDPQSGGISIKITKTANGLYDGSAQTDFATLLTAAKSGTICLMSLGTLSLEIPSLGSQVKDCQSTTDITLNLCGAKC</sequence>
<keyword evidence="3" id="KW-1185">Reference proteome</keyword>
<reference evidence="2" key="1">
    <citation type="submission" date="2022-11" db="EMBL/GenBank/DDBJ databases">
        <authorList>
            <person name="Petersen C."/>
        </authorList>
    </citation>
    <scope>NUCLEOTIDE SEQUENCE</scope>
    <source>
        <strain evidence="2">IBT 19713</strain>
    </source>
</reference>
<dbReference type="GeneID" id="83204423"/>
<evidence type="ECO:0000313" key="2">
    <source>
        <dbReference type="EMBL" id="KAJ5223282.1"/>
    </source>
</evidence>
<dbReference type="OrthoDB" id="3682664at2759"/>
<dbReference type="InterPro" id="IPR006771">
    <property type="entry name" value="CetA-like"/>
</dbReference>
<gene>
    <name evidence="2" type="ORF">N7468_007824</name>
</gene>
<accession>A0A9W9NNK3</accession>
<dbReference type="RefSeq" id="XP_058327465.1">
    <property type="nucleotide sequence ID" value="XM_058477120.1"/>
</dbReference>
<comment type="caution">
    <text evidence="2">The sequence shown here is derived from an EMBL/GenBank/DDBJ whole genome shotgun (WGS) entry which is preliminary data.</text>
</comment>
<keyword evidence="1" id="KW-0732">Signal</keyword>
<evidence type="ECO:0000313" key="3">
    <source>
        <dbReference type="Proteomes" id="UP001150941"/>
    </source>
</evidence>
<dbReference type="PANTHER" id="PTHR36195">
    <property type="entry name" value="DOMAIN PROTEIN, PUTATIVE (AFU_ORTHOLOGUE AFUA_5G01990)-RELATED-RELATED"/>
    <property type="match status" value="1"/>
</dbReference>
<protein>
    <submittedName>
        <fullName evidence="2">Uncharacterized protein</fullName>
    </submittedName>
</protein>
<organism evidence="2 3">
    <name type="scientific">Penicillium chermesinum</name>
    <dbReference type="NCBI Taxonomy" id="63820"/>
    <lineage>
        <taxon>Eukaryota</taxon>
        <taxon>Fungi</taxon>
        <taxon>Dikarya</taxon>
        <taxon>Ascomycota</taxon>
        <taxon>Pezizomycotina</taxon>
        <taxon>Eurotiomycetes</taxon>
        <taxon>Eurotiomycetidae</taxon>
        <taxon>Eurotiales</taxon>
        <taxon>Aspergillaceae</taxon>
        <taxon>Penicillium</taxon>
    </lineage>
</organism>
<feature type="signal peptide" evidence="1">
    <location>
        <begin position="1"/>
        <end position="20"/>
    </location>
</feature>
<dbReference type="Proteomes" id="UP001150941">
    <property type="component" value="Unassembled WGS sequence"/>
</dbReference>
<reference evidence="2" key="2">
    <citation type="journal article" date="2023" name="IMA Fungus">
        <title>Comparative genomic study of the Penicillium genus elucidates a diverse pangenome and 15 lateral gene transfer events.</title>
        <authorList>
            <person name="Petersen C."/>
            <person name="Sorensen T."/>
            <person name="Nielsen M.R."/>
            <person name="Sondergaard T.E."/>
            <person name="Sorensen J.L."/>
            <person name="Fitzpatrick D.A."/>
            <person name="Frisvad J.C."/>
            <person name="Nielsen K.L."/>
        </authorList>
    </citation>
    <scope>NUCLEOTIDE SEQUENCE</scope>
    <source>
        <strain evidence="2">IBT 19713</strain>
    </source>
</reference>
<feature type="chain" id="PRO_5040883232" evidence="1">
    <location>
        <begin position="21"/>
        <end position="137"/>
    </location>
</feature>